<accession>A0A9W3ZVS3</accession>
<proteinExistence type="predicted"/>
<gene>
    <name evidence="1" type="ORF">KNN_02271</name>
</gene>
<dbReference type="RefSeq" id="WP_000842902.1">
    <property type="nucleotide sequence ID" value="NZ_AP014864.1"/>
</dbReference>
<evidence type="ECO:0000313" key="1">
    <source>
        <dbReference type="EMBL" id="BAR83117.1"/>
    </source>
</evidence>
<dbReference type="Proteomes" id="UP000055316">
    <property type="component" value="Chromosome"/>
</dbReference>
<sequence>MKSTDQFQTYEVPWEEFIEALREEMKKQVGADIIDTVVCNLEDGFEVYTYVQGDLDFEYKEALERKYGSDAKTPNVLTIMLLASIYNTSEENIRLHADHKENPIVEVYVKQGNTL</sequence>
<dbReference type="AlphaFoldDB" id="A0A9W3ZVS3"/>
<organism evidence="1 2">
    <name type="scientific">Bacillus thuringiensis subsp. tolworthi</name>
    <dbReference type="NCBI Taxonomy" id="1442"/>
    <lineage>
        <taxon>Bacteria</taxon>
        <taxon>Bacillati</taxon>
        <taxon>Bacillota</taxon>
        <taxon>Bacilli</taxon>
        <taxon>Bacillales</taxon>
        <taxon>Bacillaceae</taxon>
        <taxon>Bacillus</taxon>
        <taxon>Bacillus cereus group</taxon>
    </lineage>
</organism>
<dbReference type="EMBL" id="AP014864">
    <property type="protein sequence ID" value="BAR83117.1"/>
    <property type="molecule type" value="Genomic_DNA"/>
</dbReference>
<protein>
    <submittedName>
        <fullName evidence="1">Group-specific protein</fullName>
    </submittedName>
</protein>
<name>A0A9W3ZVS3_BACTO</name>
<evidence type="ECO:0000313" key="2">
    <source>
        <dbReference type="Proteomes" id="UP000055316"/>
    </source>
</evidence>
<reference evidence="1 2" key="1">
    <citation type="submission" date="2015-05" db="EMBL/GenBank/DDBJ databases">
        <title>Whole genome sequence of Bacillus thuringiensis serovar tolworthi Pasteur Institute Standard strain.</title>
        <authorList>
            <person name="Kanda K."/>
            <person name="Nakashima K."/>
            <person name="Nagano Y."/>
        </authorList>
    </citation>
    <scope>NUCLEOTIDE SEQUENCE [LARGE SCALE GENOMIC DNA]</scope>
    <source>
        <strain evidence="1 2">Pasteur Institute Standard strain</strain>
    </source>
</reference>